<dbReference type="Pfam" id="PF02310">
    <property type="entry name" value="B12-binding"/>
    <property type="match status" value="1"/>
</dbReference>
<evidence type="ECO:0000259" key="6">
    <source>
        <dbReference type="PROSITE" id="PS51332"/>
    </source>
</evidence>
<evidence type="ECO:0000256" key="2">
    <source>
        <dbReference type="ARBA" id="ARBA00022691"/>
    </source>
</evidence>
<dbReference type="InterPro" id="IPR006158">
    <property type="entry name" value="Cobalamin-bd"/>
</dbReference>
<name>A0A9W6LTI9_9HYPH</name>
<feature type="domain" description="Radical SAM core" evidence="7">
    <location>
        <begin position="196"/>
        <end position="427"/>
    </location>
</feature>
<keyword evidence="9" id="KW-1185">Reference proteome</keyword>
<dbReference type="Proteomes" id="UP001144323">
    <property type="component" value="Unassembled WGS sequence"/>
</dbReference>
<gene>
    <name evidence="8" type="ORF">LMG27198_35430</name>
</gene>
<dbReference type="GO" id="GO:0005829">
    <property type="term" value="C:cytosol"/>
    <property type="evidence" value="ECO:0007669"/>
    <property type="project" value="TreeGrafter"/>
</dbReference>
<dbReference type="PANTHER" id="PTHR43409">
    <property type="entry name" value="ANAEROBIC MAGNESIUM-PROTOPORPHYRIN IX MONOMETHYL ESTER CYCLASE-RELATED"/>
    <property type="match status" value="1"/>
</dbReference>
<dbReference type="SFLD" id="SFLDG01082">
    <property type="entry name" value="B12-binding_domain_containing"/>
    <property type="match status" value="1"/>
</dbReference>
<comment type="caution">
    <text evidence="8">The sequence shown here is derived from an EMBL/GenBank/DDBJ whole genome shotgun (WGS) entry which is preliminary data.</text>
</comment>
<reference evidence="8" key="1">
    <citation type="journal article" date="2023" name="Int. J. Syst. Evol. Microbiol.">
        <title>Methylocystis iwaonis sp. nov., a type II methane-oxidizing bacterium from surface soil of a rice paddy field in Japan, and emended description of the genus Methylocystis (ex Whittenbury et al. 1970) Bowman et al. 1993.</title>
        <authorList>
            <person name="Kaise H."/>
            <person name="Sawadogo J.B."/>
            <person name="Alam M.S."/>
            <person name="Ueno C."/>
            <person name="Dianou D."/>
            <person name="Shinjo R."/>
            <person name="Asakawa S."/>
        </authorList>
    </citation>
    <scope>NUCLEOTIDE SEQUENCE</scope>
    <source>
        <strain evidence="8">LMG27198</strain>
    </source>
</reference>
<organism evidence="8 9">
    <name type="scientific">Methylocystis echinoides</name>
    <dbReference type="NCBI Taxonomy" id="29468"/>
    <lineage>
        <taxon>Bacteria</taxon>
        <taxon>Pseudomonadati</taxon>
        <taxon>Pseudomonadota</taxon>
        <taxon>Alphaproteobacteria</taxon>
        <taxon>Hyphomicrobiales</taxon>
        <taxon>Methylocystaceae</taxon>
        <taxon>Methylocystis</taxon>
    </lineage>
</organism>
<dbReference type="InterPro" id="IPR058240">
    <property type="entry name" value="rSAM_sf"/>
</dbReference>
<dbReference type="Pfam" id="PF04055">
    <property type="entry name" value="Radical_SAM"/>
    <property type="match status" value="1"/>
</dbReference>
<dbReference type="CDD" id="cd01335">
    <property type="entry name" value="Radical_SAM"/>
    <property type="match status" value="1"/>
</dbReference>
<dbReference type="Gene3D" id="3.40.50.280">
    <property type="entry name" value="Cobalamin-binding domain"/>
    <property type="match status" value="1"/>
</dbReference>
<evidence type="ECO:0000313" key="8">
    <source>
        <dbReference type="EMBL" id="GLI94551.1"/>
    </source>
</evidence>
<evidence type="ECO:0000313" key="9">
    <source>
        <dbReference type="Proteomes" id="UP001144323"/>
    </source>
</evidence>
<evidence type="ECO:0000256" key="4">
    <source>
        <dbReference type="ARBA" id="ARBA00023004"/>
    </source>
</evidence>
<dbReference type="PROSITE" id="PS51332">
    <property type="entry name" value="B12_BINDING"/>
    <property type="match status" value="1"/>
</dbReference>
<dbReference type="GO" id="GO:0051539">
    <property type="term" value="F:4 iron, 4 sulfur cluster binding"/>
    <property type="evidence" value="ECO:0007669"/>
    <property type="project" value="UniProtKB-KW"/>
</dbReference>
<feature type="domain" description="B12-binding" evidence="6">
    <location>
        <begin position="10"/>
        <end position="156"/>
    </location>
</feature>
<comment type="cofactor">
    <cofactor evidence="1">
        <name>[4Fe-4S] cluster</name>
        <dbReference type="ChEBI" id="CHEBI:49883"/>
    </cofactor>
</comment>
<dbReference type="SFLD" id="SFLDS00029">
    <property type="entry name" value="Radical_SAM"/>
    <property type="match status" value="1"/>
</dbReference>
<dbReference type="PROSITE" id="PS51918">
    <property type="entry name" value="RADICAL_SAM"/>
    <property type="match status" value="1"/>
</dbReference>
<protein>
    <submittedName>
        <fullName evidence="8">B12-binding domain-containing radical SAM protein</fullName>
    </submittedName>
</protein>
<evidence type="ECO:0000256" key="5">
    <source>
        <dbReference type="ARBA" id="ARBA00023014"/>
    </source>
</evidence>
<evidence type="ECO:0000259" key="7">
    <source>
        <dbReference type="PROSITE" id="PS51918"/>
    </source>
</evidence>
<keyword evidence="5" id="KW-0411">Iron-sulfur</keyword>
<dbReference type="EMBL" id="BSEC01000001">
    <property type="protein sequence ID" value="GLI94551.1"/>
    <property type="molecule type" value="Genomic_DNA"/>
</dbReference>
<keyword evidence="4" id="KW-0408">Iron</keyword>
<accession>A0A9W6LTI9</accession>
<proteinExistence type="predicted"/>
<dbReference type="InterPro" id="IPR023404">
    <property type="entry name" value="rSAM_horseshoe"/>
</dbReference>
<dbReference type="GO" id="GO:0046872">
    <property type="term" value="F:metal ion binding"/>
    <property type="evidence" value="ECO:0007669"/>
    <property type="project" value="UniProtKB-KW"/>
</dbReference>
<sequence length="498" mass="55570">MHGGPSGYRDARPVVAMVNTNRIRPVVAPIAFDYLYEPLCEAGFAPILLDLCFEDDWRPAIMRMVARNAPDFWGVTLRNTDDACFSGKHSFLDLVRDMINEIRAWSASPVVLGGVGFSIAPGAILSRCGADFGIQREGERSFPELMSRLRKGAPVDDIPGLVFRRRDEIVVVPPGMADLSETPARRRAFVDNARYFAEGGMVAIETKRGCNRSCIYCVEPGVKGRKVRLRPPALAVDEMERLADRGLDAFHINDSEFNLDVEHAHAFCDEIRRRGDLARRIRWYAYGMPHPFPQQLADAMIAAGCAGMNFGVDSADDRILRAIRRTFRQRHIVQMLETCRKAGLLSMIELLFGFPEETYETAENSIRFMQACDAPLVSLTAGIRVFPGTVMAEIVAREGLSNSNPNLHGAIEGNEQMLEPLFYLPSRLGPDFVGAISRLVAGDSRFLPMNSPIMNYDDNVILVEEIAKGARGAYWDILNRWRKRQSLDEPAGLTEARS</sequence>
<dbReference type="SMART" id="SM00729">
    <property type="entry name" value="Elp3"/>
    <property type="match status" value="1"/>
</dbReference>
<dbReference type="GO" id="GO:0003824">
    <property type="term" value="F:catalytic activity"/>
    <property type="evidence" value="ECO:0007669"/>
    <property type="project" value="InterPro"/>
</dbReference>
<dbReference type="InterPro" id="IPR007197">
    <property type="entry name" value="rSAM"/>
</dbReference>
<dbReference type="InterPro" id="IPR006638">
    <property type="entry name" value="Elp3/MiaA/NifB-like_rSAM"/>
</dbReference>
<dbReference type="RefSeq" id="WP_281804629.1">
    <property type="nucleotide sequence ID" value="NZ_BSEC01000001.1"/>
</dbReference>
<dbReference type="SFLD" id="SFLDG01123">
    <property type="entry name" value="methyltransferase_(Class_B)"/>
    <property type="match status" value="1"/>
</dbReference>
<keyword evidence="3" id="KW-0479">Metal-binding</keyword>
<dbReference type="GO" id="GO:0031419">
    <property type="term" value="F:cobalamin binding"/>
    <property type="evidence" value="ECO:0007669"/>
    <property type="project" value="InterPro"/>
</dbReference>
<dbReference type="Gene3D" id="3.80.30.20">
    <property type="entry name" value="tm_1862 like domain"/>
    <property type="match status" value="1"/>
</dbReference>
<dbReference type="PANTHER" id="PTHR43409:SF16">
    <property type="entry name" value="SLR0320 PROTEIN"/>
    <property type="match status" value="1"/>
</dbReference>
<dbReference type="InterPro" id="IPR051198">
    <property type="entry name" value="BchE-like"/>
</dbReference>
<evidence type="ECO:0000256" key="3">
    <source>
        <dbReference type="ARBA" id="ARBA00022723"/>
    </source>
</evidence>
<evidence type="ECO:0000256" key="1">
    <source>
        <dbReference type="ARBA" id="ARBA00001966"/>
    </source>
</evidence>
<dbReference type="AlphaFoldDB" id="A0A9W6LTI9"/>
<dbReference type="SUPFAM" id="SSF102114">
    <property type="entry name" value="Radical SAM enzymes"/>
    <property type="match status" value="1"/>
</dbReference>
<keyword evidence="2" id="KW-0949">S-adenosyl-L-methionine</keyword>
<dbReference type="InterPro" id="IPR034466">
    <property type="entry name" value="Methyltransferase_Class_B"/>
</dbReference>